<name>A0ACB7SAQ3_HYAAI</name>
<evidence type="ECO:0000313" key="2">
    <source>
        <dbReference type="Proteomes" id="UP000821845"/>
    </source>
</evidence>
<comment type="caution">
    <text evidence="1">The sequence shown here is derived from an EMBL/GenBank/DDBJ whole genome shotgun (WGS) entry which is preliminary data.</text>
</comment>
<dbReference type="EMBL" id="CM023485">
    <property type="protein sequence ID" value="KAH6930859.1"/>
    <property type="molecule type" value="Genomic_DNA"/>
</dbReference>
<evidence type="ECO:0000313" key="1">
    <source>
        <dbReference type="EMBL" id="KAH6930859.1"/>
    </source>
</evidence>
<dbReference type="Proteomes" id="UP000821845">
    <property type="component" value="Chromosome 5"/>
</dbReference>
<organism evidence="1 2">
    <name type="scientific">Hyalomma asiaticum</name>
    <name type="common">Tick</name>
    <dbReference type="NCBI Taxonomy" id="266040"/>
    <lineage>
        <taxon>Eukaryota</taxon>
        <taxon>Metazoa</taxon>
        <taxon>Ecdysozoa</taxon>
        <taxon>Arthropoda</taxon>
        <taxon>Chelicerata</taxon>
        <taxon>Arachnida</taxon>
        <taxon>Acari</taxon>
        <taxon>Parasitiformes</taxon>
        <taxon>Ixodida</taxon>
        <taxon>Ixodoidea</taxon>
        <taxon>Ixodidae</taxon>
        <taxon>Hyalomminae</taxon>
        <taxon>Hyalomma</taxon>
    </lineage>
</organism>
<protein>
    <submittedName>
        <fullName evidence="1">Uncharacterized protein</fullName>
    </submittedName>
</protein>
<accession>A0ACB7SAQ3</accession>
<proteinExistence type="predicted"/>
<gene>
    <name evidence="1" type="ORF">HPB50_020063</name>
</gene>
<sequence length="705" mass="79149">MPGTREENGIPLLHSDGGANGYATRSPPTVMPLRGHRAGSSDAGNPYVGSKLALSNESEEEKPQHPTAAVTDKESLDESQLLPQEFVVSFQNGGSPVVDIENGTARSSDVFRQSRCNAVYLDWKNITYTVPVKKKEKKALISRMYGRAEPGTLTAIMGPSGAGKTTLMNVLSGHYDKGYQGEVQVNGWVRDTELFNQQSCYVMQDDCLLPELTVREALTVGVQLRMPSLNRSKREQLVDEAMTRWGLDICQHTRTSCLSGGQRKRLAISQELISNPPVIFLDEPTSGLDSISALRCVKVMKTLAAAGHTVLCSIHNPSAKLFSHFDRLYMISEGMCIYNGPVDKLLNFLSTQNLHCPIYHNPADFITEIASGEYGNLNKQLAKSFTPDYSEEVIEKKLDHPVLTEYGGKIMNKKEKAEEMELHRMHVNYFHQFIVLVKRCFLCVIRNKVATLLRLAAYIFIAGMMTVLFYDVGNSATRVISNSALFLLCLTMALFQSAMPTVLIFPTELSVLLREHRNCWYSPFMYYIARIITELPFTIFGPLAMMSVLYWTTGQPQEMWRAATVIMFVIQVGSVSQGLALVVSALSSVQTAVFVVLPVASPSFLFSGFFVQARHIPVAFRWIMETSHLYHGMQGLLEALYGRGRAELDCEEDELCFLSDPEEVLRHLDVENVDISHKFLILIAMDLFYRLSAFLILKWRLRRKR</sequence>
<keyword evidence="2" id="KW-1185">Reference proteome</keyword>
<reference evidence="1" key="1">
    <citation type="submission" date="2020-05" db="EMBL/GenBank/DDBJ databases">
        <title>Large-scale comparative analyses of tick genomes elucidate their genetic diversity and vector capacities.</title>
        <authorList>
            <person name="Jia N."/>
            <person name="Wang J."/>
            <person name="Shi W."/>
            <person name="Du L."/>
            <person name="Sun Y."/>
            <person name="Zhan W."/>
            <person name="Jiang J."/>
            <person name="Wang Q."/>
            <person name="Zhang B."/>
            <person name="Ji P."/>
            <person name="Sakyi L.B."/>
            <person name="Cui X."/>
            <person name="Yuan T."/>
            <person name="Jiang B."/>
            <person name="Yang W."/>
            <person name="Lam T.T.-Y."/>
            <person name="Chang Q."/>
            <person name="Ding S."/>
            <person name="Wang X."/>
            <person name="Zhu J."/>
            <person name="Ruan X."/>
            <person name="Zhao L."/>
            <person name="Wei J."/>
            <person name="Que T."/>
            <person name="Du C."/>
            <person name="Cheng J."/>
            <person name="Dai P."/>
            <person name="Han X."/>
            <person name="Huang E."/>
            <person name="Gao Y."/>
            <person name="Liu J."/>
            <person name="Shao H."/>
            <person name="Ye R."/>
            <person name="Li L."/>
            <person name="Wei W."/>
            <person name="Wang X."/>
            <person name="Wang C."/>
            <person name="Yang T."/>
            <person name="Huo Q."/>
            <person name="Li W."/>
            <person name="Guo W."/>
            <person name="Chen H."/>
            <person name="Zhou L."/>
            <person name="Ni X."/>
            <person name="Tian J."/>
            <person name="Zhou Y."/>
            <person name="Sheng Y."/>
            <person name="Liu T."/>
            <person name="Pan Y."/>
            <person name="Xia L."/>
            <person name="Li J."/>
            <person name="Zhao F."/>
            <person name="Cao W."/>
        </authorList>
    </citation>
    <scope>NUCLEOTIDE SEQUENCE</scope>
    <source>
        <strain evidence="1">Hyas-2018</strain>
    </source>
</reference>